<reference evidence="1" key="1">
    <citation type="submission" date="2018-06" db="EMBL/GenBank/DDBJ databases">
        <authorList>
            <person name="Zhirakovskaya E."/>
        </authorList>
    </citation>
    <scope>NUCLEOTIDE SEQUENCE</scope>
</reference>
<dbReference type="AlphaFoldDB" id="A0A3B0SQ85"/>
<gene>
    <name evidence="1" type="ORF">MNBD_ACTINO01-1649</name>
</gene>
<name>A0A3B0SQ85_9ZZZZ</name>
<dbReference type="EMBL" id="UOEI01000339">
    <property type="protein sequence ID" value="VAW02729.1"/>
    <property type="molecule type" value="Genomic_DNA"/>
</dbReference>
<protein>
    <submittedName>
        <fullName evidence="1">Uncharacterized protein</fullName>
    </submittedName>
</protein>
<evidence type="ECO:0000313" key="1">
    <source>
        <dbReference type="EMBL" id="VAW02729.1"/>
    </source>
</evidence>
<organism evidence="1">
    <name type="scientific">hydrothermal vent metagenome</name>
    <dbReference type="NCBI Taxonomy" id="652676"/>
    <lineage>
        <taxon>unclassified sequences</taxon>
        <taxon>metagenomes</taxon>
        <taxon>ecological metagenomes</taxon>
    </lineage>
</organism>
<accession>A0A3B0SQ85</accession>
<sequence length="68" mass="7596">MNLYEQIKDDLGYLQLERAAEVFATLAEEARHNDMTHIEFLGRLIAVGVAVIHRGVVRVIPQVVPVGI</sequence>
<proteinExistence type="predicted"/>